<name>A0A9P5U6Q2_9AGAR</name>
<dbReference type="SUPFAM" id="SSF52047">
    <property type="entry name" value="RNI-like"/>
    <property type="match status" value="1"/>
</dbReference>
<evidence type="ECO:0000313" key="1">
    <source>
        <dbReference type="EMBL" id="KAF9068027.1"/>
    </source>
</evidence>
<dbReference type="EMBL" id="JADNRY010000065">
    <property type="protein sequence ID" value="KAF9068027.1"/>
    <property type="molecule type" value="Genomic_DNA"/>
</dbReference>
<evidence type="ECO:0000313" key="2">
    <source>
        <dbReference type="Proteomes" id="UP000772434"/>
    </source>
</evidence>
<reference evidence="1" key="1">
    <citation type="submission" date="2020-11" db="EMBL/GenBank/DDBJ databases">
        <authorList>
            <consortium name="DOE Joint Genome Institute"/>
            <person name="Ahrendt S."/>
            <person name="Riley R."/>
            <person name="Andreopoulos W."/>
            <person name="Labutti K."/>
            <person name="Pangilinan J."/>
            <person name="Ruiz-Duenas F.J."/>
            <person name="Barrasa J.M."/>
            <person name="Sanchez-Garcia M."/>
            <person name="Camarero S."/>
            <person name="Miyauchi S."/>
            <person name="Serrano A."/>
            <person name="Linde D."/>
            <person name="Babiker R."/>
            <person name="Drula E."/>
            <person name="Ayuso-Fernandez I."/>
            <person name="Pacheco R."/>
            <person name="Padilla G."/>
            <person name="Ferreira P."/>
            <person name="Barriuso J."/>
            <person name="Kellner H."/>
            <person name="Castanera R."/>
            <person name="Alfaro M."/>
            <person name="Ramirez L."/>
            <person name="Pisabarro A.G."/>
            <person name="Kuo A."/>
            <person name="Tritt A."/>
            <person name="Lipzen A."/>
            <person name="He G."/>
            <person name="Yan M."/>
            <person name="Ng V."/>
            <person name="Cullen D."/>
            <person name="Martin F."/>
            <person name="Rosso M.-N."/>
            <person name="Henrissat B."/>
            <person name="Hibbett D."/>
            <person name="Martinez A.T."/>
            <person name="Grigoriev I.V."/>
        </authorList>
    </citation>
    <scope>NUCLEOTIDE SEQUENCE</scope>
    <source>
        <strain evidence="1">AH 40177</strain>
    </source>
</reference>
<dbReference type="Proteomes" id="UP000772434">
    <property type="component" value="Unassembled WGS sequence"/>
</dbReference>
<dbReference type="Gene3D" id="3.80.10.10">
    <property type="entry name" value="Ribonuclease Inhibitor"/>
    <property type="match status" value="1"/>
</dbReference>
<dbReference type="OrthoDB" id="550575at2759"/>
<gene>
    <name evidence="1" type="ORF">BDP27DRAFT_846084</name>
</gene>
<dbReference type="GO" id="GO:0031146">
    <property type="term" value="P:SCF-dependent proteasomal ubiquitin-dependent protein catabolic process"/>
    <property type="evidence" value="ECO:0007669"/>
    <property type="project" value="TreeGrafter"/>
</dbReference>
<evidence type="ECO:0008006" key="3">
    <source>
        <dbReference type="Google" id="ProtNLM"/>
    </source>
</evidence>
<dbReference type="PANTHER" id="PTHR13318:SF190">
    <property type="entry name" value="PARTNER OF PAIRED, ISOFORM B"/>
    <property type="match status" value="1"/>
</dbReference>
<dbReference type="InterPro" id="IPR032675">
    <property type="entry name" value="LRR_dom_sf"/>
</dbReference>
<dbReference type="AlphaFoldDB" id="A0A9P5U6Q2"/>
<accession>A0A9P5U6Q2</accession>
<dbReference type="GO" id="GO:0019005">
    <property type="term" value="C:SCF ubiquitin ligase complex"/>
    <property type="evidence" value="ECO:0007669"/>
    <property type="project" value="TreeGrafter"/>
</dbReference>
<protein>
    <recommendedName>
        <fullName evidence="3">RNI-like protein</fullName>
    </recommendedName>
</protein>
<sequence>MVPKLFLLLQKSHSGILSHEVIVSYFLRGSTLSLPSDSLPGATKATVMAIPRLNAQVCNLDLSGFNQLSDEVLASVITQLKFLRCLVLRNCSKASSKTVAAIVKSCPNIRSLNFNETSVGPDAIAELLVVHGGELEVLKLANLPRWTDATFMAQLHHRVKDEAVYMPKLRSLKLRGLQISDSSIDFLLSLSPNLKRLDISFTASRRPASFTMRRDLFSTSTTFSPPPLEKLSLTSTPVRESDLLLTIPLFPALQTLSLGALGYKGSIGSSAAATLNDATLQKLTVKLQSFSNLRSVSLVSNTRLGTLSKTALFDFIQHIGRKCSYLNLAGISSMRSNVLAALLPLEDQAEEAPALETLVLNNTGVDDECGPYLACCSALVRLEVEGTKITSQGLFPIIDACTKLQVLNLTSCRGVPVSDRRRFFEVWQSQQT</sequence>
<proteinExistence type="predicted"/>
<keyword evidence="2" id="KW-1185">Reference proteome</keyword>
<organism evidence="1 2">
    <name type="scientific">Rhodocollybia butyracea</name>
    <dbReference type="NCBI Taxonomy" id="206335"/>
    <lineage>
        <taxon>Eukaryota</taxon>
        <taxon>Fungi</taxon>
        <taxon>Dikarya</taxon>
        <taxon>Basidiomycota</taxon>
        <taxon>Agaricomycotina</taxon>
        <taxon>Agaricomycetes</taxon>
        <taxon>Agaricomycetidae</taxon>
        <taxon>Agaricales</taxon>
        <taxon>Marasmiineae</taxon>
        <taxon>Omphalotaceae</taxon>
        <taxon>Rhodocollybia</taxon>
    </lineage>
</organism>
<comment type="caution">
    <text evidence="1">The sequence shown here is derived from an EMBL/GenBank/DDBJ whole genome shotgun (WGS) entry which is preliminary data.</text>
</comment>
<dbReference type="PANTHER" id="PTHR13318">
    <property type="entry name" value="PARTNER OF PAIRED, ISOFORM B-RELATED"/>
    <property type="match status" value="1"/>
</dbReference>